<dbReference type="Pfam" id="PF03767">
    <property type="entry name" value="Acid_phosphat_B"/>
    <property type="match status" value="1"/>
</dbReference>
<dbReference type="KEGG" id="atr:18443489"/>
<dbReference type="AlphaFoldDB" id="U5D1D1"/>
<dbReference type="EMBL" id="KI392510">
    <property type="protein sequence ID" value="ERN15207.1"/>
    <property type="molecule type" value="Genomic_DNA"/>
</dbReference>
<dbReference type="GO" id="GO:0003993">
    <property type="term" value="F:acid phosphatase activity"/>
    <property type="evidence" value="ECO:0000318"/>
    <property type="project" value="GO_Central"/>
</dbReference>
<dbReference type="Proteomes" id="UP000017836">
    <property type="component" value="Unassembled WGS sequence"/>
</dbReference>
<feature type="chain" id="PRO_5004658565" description="Acid phosphatase" evidence="2">
    <location>
        <begin position="19"/>
        <end position="287"/>
    </location>
</feature>
<name>U5D1D1_AMBTC</name>
<dbReference type="NCBIfam" id="TIGR01675">
    <property type="entry name" value="plant-AP"/>
    <property type="match status" value="1"/>
</dbReference>
<dbReference type="InterPro" id="IPR010028">
    <property type="entry name" value="Acid_phosphatase_pln"/>
</dbReference>
<dbReference type="InterPro" id="IPR005519">
    <property type="entry name" value="Acid_phosphat_B-like"/>
</dbReference>
<reference evidence="4" key="1">
    <citation type="journal article" date="2013" name="Science">
        <title>The Amborella genome and the evolution of flowering plants.</title>
        <authorList>
            <consortium name="Amborella Genome Project"/>
        </authorList>
    </citation>
    <scope>NUCLEOTIDE SEQUENCE [LARGE SCALE GENOMIC DNA]</scope>
</reference>
<protein>
    <recommendedName>
        <fullName evidence="5">Acid phosphatase</fullName>
    </recommendedName>
</protein>
<dbReference type="InterPro" id="IPR023214">
    <property type="entry name" value="HAD_sf"/>
</dbReference>
<dbReference type="Gene3D" id="3.40.50.1000">
    <property type="entry name" value="HAD superfamily/HAD-like"/>
    <property type="match status" value="1"/>
</dbReference>
<dbReference type="CDD" id="cd07535">
    <property type="entry name" value="HAD_VSP"/>
    <property type="match status" value="1"/>
</dbReference>
<organism evidence="3 4">
    <name type="scientific">Amborella trichopoda</name>
    <dbReference type="NCBI Taxonomy" id="13333"/>
    <lineage>
        <taxon>Eukaryota</taxon>
        <taxon>Viridiplantae</taxon>
        <taxon>Streptophyta</taxon>
        <taxon>Embryophyta</taxon>
        <taxon>Tracheophyta</taxon>
        <taxon>Spermatophyta</taxon>
        <taxon>Magnoliopsida</taxon>
        <taxon>Amborellales</taxon>
        <taxon>Amborellaceae</taxon>
        <taxon>Amborella</taxon>
    </lineage>
</organism>
<evidence type="ECO:0000256" key="2">
    <source>
        <dbReference type="SAM" id="SignalP"/>
    </source>
</evidence>
<sequence>MKSLLFLLIPAIFVAVNGREIRQIVKEALEGLAGNWQSLTDDFTDDRKIRQIMLRNRQYDIPGGRETGKDTGFVCDSWRFAVETNNLREWKKVPDKCQEYVGVYMTGDRYESDSEIVSGEAENFARNISILGDGKDVWVFDIDETLLSNLPYYAENGFGSKDFNEDSFNEWVVKAEAPALPYSLKLYNELKKLGFRVILLTGREESQRTVTAENLIAAGYDSWERLILRGAKDSGKPAVVYKSEKRMEIEGEGYRIHGNSGDQWSDLLGFAIGNRSFKLPNPMYYIS</sequence>
<evidence type="ECO:0008006" key="5">
    <source>
        <dbReference type="Google" id="ProtNLM"/>
    </source>
</evidence>
<keyword evidence="4" id="KW-1185">Reference proteome</keyword>
<dbReference type="OrthoDB" id="59415at2759"/>
<dbReference type="Gramene" id="ERN15207">
    <property type="protein sequence ID" value="ERN15207"/>
    <property type="gene ID" value="AMTR_s00056p00177520"/>
</dbReference>
<evidence type="ECO:0000313" key="3">
    <source>
        <dbReference type="EMBL" id="ERN15207.1"/>
    </source>
</evidence>
<gene>
    <name evidence="3" type="ORF">AMTR_s00056p00177520</name>
</gene>
<keyword evidence="1 2" id="KW-0732">Signal</keyword>
<dbReference type="PANTHER" id="PTHR31284">
    <property type="entry name" value="ACID PHOSPHATASE-LIKE PROTEIN"/>
    <property type="match status" value="1"/>
</dbReference>
<evidence type="ECO:0000256" key="1">
    <source>
        <dbReference type="ARBA" id="ARBA00022729"/>
    </source>
</evidence>
<evidence type="ECO:0000313" key="4">
    <source>
        <dbReference type="Proteomes" id="UP000017836"/>
    </source>
</evidence>
<dbReference type="PANTHER" id="PTHR31284:SF10">
    <property type="entry name" value="ACID PHOSPHATASE-LIKE PROTEIN"/>
    <property type="match status" value="1"/>
</dbReference>
<dbReference type="HOGENOM" id="CLU_053338_1_1_1"/>
<dbReference type="InterPro" id="IPR036412">
    <property type="entry name" value="HAD-like_sf"/>
</dbReference>
<proteinExistence type="predicted"/>
<accession>U5D1D1</accession>
<dbReference type="eggNOG" id="ENOG502QS0C">
    <property type="taxonomic scope" value="Eukaryota"/>
</dbReference>
<feature type="signal peptide" evidence="2">
    <location>
        <begin position="1"/>
        <end position="18"/>
    </location>
</feature>
<dbReference type="OMA" id="VQYKSEQ"/>
<dbReference type="SUPFAM" id="SSF56784">
    <property type="entry name" value="HAD-like"/>
    <property type="match status" value="1"/>
</dbReference>